<evidence type="ECO:0000313" key="9">
    <source>
        <dbReference type="Proteomes" id="UP001289581"/>
    </source>
</evidence>
<comment type="caution">
    <text evidence="8">The sequence shown here is derived from an EMBL/GenBank/DDBJ whole genome shotgun (WGS) entry which is preliminary data.</text>
</comment>
<evidence type="ECO:0000256" key="6">
    <source>
        <dbReference type="ARBA" id="ARBA00023014"/>
    </source>
</evidence>
<dbReference type="PANTHER" id="PTHR11228:SF7">
    <property type="entry name" value="PQQA PEPTIDE CYCLASE"/>
    <property type="match status" value="1"/>
</dbReference>
<dbReference type="InterPro" id="IPR013785">
    <property type="entry name" value="Aldolase_TIM"/>
</dbReference>
<keyword evidence="9" id="KW-1185">Reference proteome</keyword>
<dbReference type="RefSeq" id="WP_303772342.1">
    <property type="nucleotide sequence ID" value="NZ_JAXBCZ010000001.1"/>
</dbReference>
<dbReference type="Pfam" id="PF13186">
    <property type="entry name" value="SPASM"/>
    <property type="match status" value="1"/>
</dbReference>
<keyword evidence="4" id="KW-0479">Metal-binding</keyword>
<keyword evidence="3" id="KW-0949">S-adenosyl-L-methionine</keyword>
<dbReference type="InterPro" id="IPR058240">
    <property type="entry name" value="rSAM_sf"/>
</dbReference>
<dbReference type="InterPro" id="IPR050377">
    <property type="entry name" value="Radical_SAM_PqqE_MftC-like"/>
</dbReference>
<accession>A0AAW9KUF6</accession>
<dbReference type="InterPro" id="IPR017200">
    <property type="entry name" value="PqqE-like"/>
</dbReference>
<protein>
    <submittedName>
        <fullName evidence="8">Radical SAM protein</fullName>
    </submittedName>
</protein>
<evidence type="ECO:0000256" key="4">
    <source>
        <dbReference type="ARBA" id="ARBA00022723"/>
    </source>
</evidence>
<evidence type="ECO:0000256" key="3">
    <source>
        <dbReference type="ARBA" id="ARBA00022691"/>
    </source>
</evidence>
<dbReference type="GO" id="GO:0046872">
    <property type="term" value="F:metal ion binding"/>
    <property type="evidence" value="ECO:0007669"/>
    <property type="project" value="UniProtKB-KW"/>
</dbReference>
<dbReference type="InterPro" id="IPR023885">
    <property type="entry name" value="4Fe4S-binding_SPASM_dom"/>
</dbReference>
<dbReference type="PANTHER" id="PTHR11228">
    <property type="entry name" value="RADICAL SAM DOMAIN PROTEIN"/>
    <property type="match status" value="1"/>
</dbReference>
<dbReference type="SUPFAM" id="SSF102114">
    <property type="entry name" value="Radical SAM enzymes"/>
    <property type="match status" value="1"/>
</dbReference>
<dbReference type="Pfam" id="PF04055">
    <property type="entry name" value="Radical_SAM"/>
    <property type="match status" value="1"/>
</dbReference>
<dbReference type="SFLD" id="SFLDG01386">
    <property type="entry name" value="main_SPASM_domain-containing"/>
    <property type="match status" value="1"/>
</dbReference>
<dbReference type="Proteomes" id="UP001289581">
    <property type="component" value="Unassembled WGS sequence"/>
</dbReference>
<keyword evidence="2" id="KW-0004">4Fe-4S</keyword>
<evidence type="ECO:0000256" key="1">
    <source>
        <dbReference type="ARBA" id="ARBA00001966"/>
    </source>
</evidence>
<feature type="domain" description="Radical SAM core" evidence="7">
    <location>
        <begin position="4"/>
        <end position="231"/>
    </location>
</feature>
<evidence type="ECO:0000313" key="8">
    <source>
        <dbReference type="EMBL" id="MEA1304573.1"/>
    </source>
</evidence>
<proteinExistence type="predicted"/>
<dbReference type="AlphaFoldDB" id="A0AAW9KUF6"/>
<dbReference type="InterPro" id="IPR006638">
    <property type="entry name" value="Elp3/MiaA/NifB-like_rSAM"/>
</dbReference>
<reference evidence="8 9" key="1">
    <citation type="submission" date="2023-06" db="EMBL/GenBank/DDBJ databases">
        <title>Actinomyces orist ORNL 0101 HMT-893 genome.</title>
        <authorList>
            <person name="Johnston C.D."/>
            <person name="Chen T."/>
            <person name="Dewhirst F.E."/>
        </authorList>
    </citation>
    <scope>NUCLEOTIDE SEQUENCE [LARGE SCALE GENOMIC DNA]</scope>
    <source>
        <strain evidence="8 9">ORNL 0101</strain>
    </source>
</reference>
<comment type="cofactor">
    <cofactor evidence="1">
        <name>[4Fe-4S] cluster</name>
        <dbReference type="ChEBI" id="CHEBI:49883"/>
    </cofactor>
</comment>
<dbReference type="PROSITE" id="PS51918">
    <property type="entry name" value="RADICAL_SAM"/>
    <property type="match status" value="1"/>
</dbReference>
<keyword evidence="5" id="KW-0408">Iron</keyword>
<sequence>MTNLEAPSYVHWNFSYRCNLKCRHCYSRSEVLPDDPSLEVRMDVARRLAGAHVFEVGLGGGEPLMVKAVYDVVEVLSGVGTYVNVTTNGYFVNEANAARLQAAGLGRLYVSFDGMDPETHDGVRGAGAFERALMAVQVAHDAGLDVALSAVLGKHNIHTIERYVTFAADNGVGTVQFKKFRPVGNGSAHMRDYLLSPAEGLDLWERINALPTQPGVKVQYFDEEFAKLSGESCPCGRSSLTVRPNGDLGPCPYAPLTIGNLLTDDLRQIWTEHPALLRMRSQETCAGAIPSDSPYVMSRAKQ</sequence>
<dbReference type="SFLD" id="SFLDG01067">
    <property type="entry name" value="SPASM/twitch_domain_containing"/>
    <property type="match status" value="1"/>
</dbReference>
<gene>
    <name evidence="8" type="ORF">QU665_05755</name>
</gene>
<dbReference type="InterPro" id="IPR007197">
    <property type="entry name" value="rSAM"/>
</dbReference>
<dbReference type="SMART" id="SM00729">
    <property type="entry name" value="Elp3"/>
    <property type="match status" value="1"/>
</dbReference>
<evidence type="ECO:0000256" key="2">
    <source>
        <dbReference type="ARBA" id="ARBA00022485"/>
    </source>
</evidence>
<evidence type="ECO:0000256" key="5">
    <source>
        <dbReference type="ARBA" id="ARBA00023004"/>
    </source>
</evidence>
<dbReference type="GO" id="GO:0003824">
    <property type="term" value="F:catalytic activity"/>
    <property type="evidence" value="ECO:0007669"/>
    <property type="project" value="InterPro"/>
</dbReference>
<dbReference type="EMBL" id="JAXBCZ010000001">
    <property type="protein sequence ID" value="MEA1304573.1"/>
    <property type="molecule type" value="Genomic_DNA"/>
</dbReference>
<dbReference type="PIRSF" id="PIRSF037420">
    <property type="entry name" value="PQQ_syn_pqqE"/>
    <property type="match status" value="1"/>
</dbReference>
<dbReference type="GO" id="GO:0051539">
    <property type="term" value="F:4 iron, 4 sulfur cluster binding"/>
    <property type="evidence" value="ECO:0007669"/>
    <property type="project" value="UniProtKB-KW"/>
</dbReference>
<dbReference type="CDD" id="cd01335">
    <property type="entry name" value="Radical_SAM"/>
    <property type="match status" value="1"/>
</dbReference>
<evidence type="ECO:0000259" key="7">
    <source>
        <dbReference type="PROSITE" id="PS51918"/>
    </source>
</evidence>
<dbReference type="Gene3D" id="3.20.20.70">
    <property type="entry name" value="Aldolase class I"/>
    <property type="match status" value="1"/>
</dbReference>
<dbReference type="SFLD" id="SFLDS00029">
    <property type="entry name" value="Radical_SAM"/>
    <property type="match status" value="1"/>
</dbReference>
<organism evidence="8 9">
    <name type="scientific">Actinomyces oris</name>
    <dbReference type="NCBI Taxonomy" id="544580"/>
    <lineage>
        <taxon>Bacteria</taxon>
        <taxon>Bacillati</taxon>
        <taxon>Actinomycetota</taxon>
        <taxon>Actinomycetes</taxon>
        <taxon>Actinomycetales</taxon>
        <taxon>Actinomycetaceae</taxon>
        <taxon>Actinomyces</taxon>
    </lineage>
</organism>
<keyword evidence="6" id="KW-0411">Iron-sulfur</keyword>
<name>A0AAW9KUF6_9ACTO</name>